<dbReference type="Proteomes" id="UP000325302">
    <property type="component" value="Unassembled WGS sequence"/>
</dbReference>
<dbReference type="OrthoDB" id="9786771at2"/>
<dbReference type="EMBL" id="SMRS01000003">
    <property type="protein sequence ID" value="KAA0875463.1"/>
    <property type="molecule type" value="Genomic_DNA"/>
</dbReference>
<name>A0A5A9W4L3_9GAMM</name>
<evidence type="ECO:0000256" key="3">
    <source>
        <dbReference type="ARBA" id="ARBA00015716"/>
    </source>
</evidence>
<dbReference type="Pfam" id="PF02620">
    <property type="entry name" value="YceD"/>
    <property type="match status" value="1"/>
</dbReference>
<reference evidence="7 8" key="1">
    <citation type="submission" date="2019-03" db="EMBL/GenBank/DDBJ databases">
        <title>Nitrincola sp. nov. isolated from an Indian soda lake.</title>
        <authorList>
            <person name="Joshi A."/>
            <person name="Thite S.V."/>
            <person name="Joseph N."/>
            <person name="Dhotre D."/>
            <person name="Moorthy M."/>
            <person name="Shouche Y.S."/>
        </authorList>
    </citation>
    <scope>NUCLEOTIDE SEQUENCE [LARGE SCALE GENOMIC DNA]</scope>
    <source>
        <strain evidence="7 8">MEB193</strain>
    </source>
</reference>
<keyword evidence="8" id="KW-1185">Reference proteome</keyword>
<dbReference type="PANTHER" id="PTHR38099:SF1">
    <property type="entry name" value="LARGE RIBOSOMAL RNA SUBUNIT ACCUMULATION PROTEIN YCED"/>
    <property type="match status" value="1"/>
</dbReference>
<protein>
    <recommendedName>
        <fullName evidence="3">Large ribosomal RNA subunit accumulation protein YceD</fullName>
    </recommendedName>
    <alternativeName>
        <fullName evidence="5">23S rRNA accumulation protein YceD</fullName>
    </alternativeName>
</protein>
<evidence type="ECO:0000256" key="1">
    <source>
        <dbReference type="ARBA" id="ARBA00002868"/>
    </source>
</evidence>
<evidence type="ECO:0000256" key="5">
    <source>
        <dbReference type="ARBA" id="ARBA00031841"/>
    </source>
</evidence>
<evidence type="ECO:0000256" key="4">
    <source>
        <dbReference type="ARBA" id="ARBA00022517"/>
    </source>
</evidence>
<dbReference type="GO" id="GO:0005829">
    <property type="term" value="C:cytosol"/>
    <property type="evidence" value="ECO:0007669"/>
    <property type="project" value="TreeGrafter"/>
</dbReference>
<evidence type="ECO:0000256" key="2">
    <source>
        <dbReference type="ARBA" id="ARBA00010740"/>
    </source>
</evidence>
<dbReference type="GO" id="GO:0042254">
    <property type="term" value="P:ribosome biogenesis"/>
    <property type="evidence" value="ECO:0007669"/>
    <property type="project" value="UniProtKB-KW"/>
</dbReference>
<evidence type="ECO:0000313" key="7">
    <source>
        <dbReference type="EMBL" id="KAA0875463.1"/>
    </source>
</evidence>
<dbReference type="InterPro" id="IPR003772">
    <property type="entry name" value="YceD"/>
</dbReference>
<dbReference type="InterPro" id="IPR039255">
    <property type="entry name" value="YceD_bac"/>
</dbReference>
<dbReference type="AlphaFoldDB" id="A0A5A9W4L3"/>
<sequence length="174" mass="18927">MSNGPLPKKADPRKLAERGVQIQGCVEISALPRLVSFLSSDAGTAEATLDFTVDDQHLRTVSGQVTARVEMTCQRCLEPVQIDLSAEVKLAVVLNEEQARNLPGYYDPLLTQEEEVALWPIIEDELILTLPSIPKHASCQIQTSFGDAGTVRSEQEKPNPFSVLAGLKGKADKS</sequence>
<feature type="region of interest" description="Disordered" evidence="6">
    <location>
        <begin position="150"/>
        <end position="174"/>
    </location>
</feature>
<comment type="function">
    <text evidence="1">Plays a role in synthesis, processing and/or stability of 23S rRNA.</text>
</comment>
<evidence type="ECO:0000313" key="8">
    <source>
        <dbReference type="Proteomes" id="UP000325302"/>
    </source>
</evidence>
<proteinExistence type="inferred from homology"/>
<dbReference type="RefSeq" id="WP_149390469.1">
    <property type="nucleotide sequence ID" value="NZ_SMRS01000003.1"/>
</dbReference>
<dbReference type="PANTHER" id="PTHR38099">
    <property type="entry name" value="LARGE RIBOSOMAL RNA SUBUNIT ACCUMULATION PROTEIN YCED"/>
    <property type="match status" value="1"/>
</dbReference>
<comment type="caution">
    <text evidence="7">The sequence shown here is derived from an EMBL/GenBank/DDBJ whole genome shotgun (WGS) entry which is preliminary data.</text>
</comment>
<keyword evidence="4" id="KW-0690">Ribosome biogenesis</keyword>
<accession>A0A5A9W4L3</accession>
<gene>
    <name evidence="7" type="ORF">E1H14_05640</name>
</gene>
<comment type="similarity">
    <text evidence="2">Belongs to the DUF177 domain family.</text>
</comment>
<evidence type="ECO:0000256" key="6">
    <source>
        <dbReference type="SAM" id="MobiDB-lite"/>
    </source>
</evidence>
<organism evidence="7 8">
    <name type="scientific">Nitrincola tapanii</name>
    <dbReference type="NCBI Taxonomy" id="1708751"/>
    <lineage>
        <taxon>Bacteria</taxon>
        <taxon>Pseudomonadati</taxon>
        <taxon>Pseudomonadota</taxon>
        <taxon>Gammaproteobacteria</taxon>
        <taxon>Oceanospirillales</taxon>
        <taxon>Oceanospirillaceae</taxon>
        <taxon>Nitrincola</taxon>
    </lineage>
</organism>